<dbReference type="RefSeq" id="YP_009209053.1">
    <property type="nucleotide sequence ID" value="NC_028914.1"/>
</dbReference>
<dbReference type="Proteomes" id="UP000031723">
    <property type="component" value="Segment"/>
</dbReference>
<dbReference type="EMBL" id="KP273225">
    <property type="protein sequence ID" value="AJD82434.1"/>
    <property type="molecule type" value="Genomic_DNA"/>
</dbReference>
<keyword evidence="3" id="KW-1185">Reference proteome</keyword>
<feature type="region of interest" description="Disordered" evidence="1">
    <location>
        <begin position="131"/>
        <end position="154"/>
    </location>
</feature>
<reference evidence="2 3" key="1">
    <citation type="submission" date="2014-12" db="EMBL/GenBank/DDBJ databases">
        <authorList>
            <person name="Cote D."/>
            <person name="Daigle Z."/>
            <person name="Borges K.M."/>
            <person name="Adams S.D."/>
            <person name="Alvey R.M."/>
            <person name="Barekzi N."/>
            <person name="Beal Z.N."/>
            <person name="Briggs L.A."/>
            <person name="Brown T."/>
            <person name="Coomans R.J."/>
            <person name="D'Elia T."/>
            <person name="Doss J.H."/>
            <person name="Ellsworth J.A."/>
            <person name="Ettinger W.F."/>
            <person name="Fox D.J."/>
            <person name="Gauthier D.T."/>
            <person name="Andriolo J.M."/>
            <person name="Grubb S."/>
            <person name="Gugssa A.H."/>
            <person name="Hauser C.R."/>
            <person name="Hull A.K."/>
            <person name="Jackson N."/>
            <person name="Kart M.U."/>
            <person name="Korey C.A."/>
            <person name="Makemson J."/>
            <person name="McKinney A.L."/>
            <person name="Nelson P.R."/>
            <person name="Newman R.H."/>
            <person name="Powell G."/>
            <person name="Rodriguez-Lanetty M."/>
            <person name="Royer D."/>
            <person name="Sabila M.H."/>
            <person name="Sadana R."/>
            <person name="Saha S."/>
            <person name="Sangster N."/>
            <person name="Slowan-Pomeroy T."/>
            <person name="Urbinati C.R."/>
            <person name="Ward R.E."/>
            <person name="Warner M."/>
            <person name="Williamson B."/>
            <person name="Biederman B."/>
            <person name="Cresawn S.G."/>
            <person name="Bowman C.A."/>
            <person name="Russell D.A."/>
            <person name="Pope W.H."/>
            <person name="Jacobs-Sera D."/>
            <person name="Hendrix R.W."/>
            <person name="Hatfull G.H."/>
        </authorList>
    </citation>
    <scope>NUCLEOTIDE SEQUENCE [LARGE SCALE GENOMIC DNA]</scope>
</reference>
<dbReference type="GeneID" id="26635395"/>
<evidence type="ECO:0000313" key="2">
    <source>
        <dbReference type="EMBL" id="AJD82434.1"/>
    </source>
</evidence>
<feature type="compositionally biased region" description="Low complexity" evidence="1">
    <location>
        <begin position="1"/>
        <end position="13"/>
    </location>
</feature>
<accession>A0A0B5A3L4</accession>
<evidence type="ECO:0000313" key="3">
    <source>
        <dbReference type="Proteomes" id="UP000031723"/>
    </source>
</evidence>
<organism evidence="2 3">
    <name type="scientific">Mycobacterium phage Sheen</name>
    <dbReference type="NCBI Taxonomy" id="1589274"/>
    <lineage>
        <taxon>Viruses</taxon>
        <taxon>Duplodnaviria</taxon>
        <taxon>Heunggongvirae</taxon>
        <taxon>Uroviricota</taxon>
        <taxon>Caudoviricetes</taxon>
        <taxon>Sheenvirus</taxon>
        <taxon>Sheenvirus Sheen</taxon>
    </lineage>
</organism>
<sequence length="169" mass="18226">MSETQSTQETTSTPDNGQEPKVETFSREYVEGLRSEAAKYRNEKKDAVETAKTETRADVIKEYEPQLAERDTKISSLESDLSARDLELLKIKAVLNAGIPSEDVLNVVSLVQGTDDESVSESVSRVKALMSKAPASQPPVDHTQGTGGGVPPLNGDKVLNILKAAVKAK</sequence>
<name>A0A0B5A3L4_9CAUD</name>
<proteinExistence type="predicted"/>
<feature type="compositionally biased region" description="Basic and acidic residues" evidence="1">
    <location>
        <begin position="18"/>
        <end position="27"/>
    </location>
</feature>
<evidence type="ECO:0000256" key="1">
    <source>
        <dbReference type="SAM" id="MobiDB-lite"/>
    </source>
</evidence>
<protein>
    <submittedName>
        <fullName evidence="2">Scaffolding protein</fullName>
    </submittedName>
</protein>
<dbReference type="OrthoDB" id="15003at10239"/>
<dbReference type="KEGG" id="vg:26635395"/>
<gene>
    <name evidence="2" type="primary">16</name>
    <name evidence="2" type="ORF">SHEEN_16</name>
</gene>
<feature type="region of interest" description="Disordered" evidence="1">
    <location>
        <begin position="1"/>
        <end position="27"/>
    </location>
</feature>